<name>A0AAD7W2Q9_9TELE</name>
<dbReference type="Pfam" id="PF19036">
    <property type="entry name" value="Fuz_longin_1"/>
    <property type="match status" value="1"/>
</dbReference>
<comment type="similarity">
    <text evidence="2">Belongs to the fuzzy family.</text>
</comment>
<dbReference type="InterPro" id="IPR026069">
    <property type="entry name" value="Fuzzy"/>
</dbReference>
<sequence length="423" mass="46084">MLPAGSVQLLCLTASSGVPLFSRGVSKQLPFSVIGSLNGVHMFGGGQGAVLSCCETDSGGRVVWKVFQESVMLIAVNGEQGSDVGELQLRRLLENTWNCMVLVLGQDELVNARNVERLKRDLRSCYRLIDLFLEGAGDGMGDLTHCADCLLAPQPAPLQEALDAFTHAADSEFGCLLVHGKVVVATEKWWRLAPQEVVLLSTLVRTFNGLSSCDHPVFLPQGSPTVPHRLLRFQLLPGADLCVLCGPTPSLQRAESELVVRFWCPLVEALRGCLSLAGRCLPGSIALHGDILGLLLINRESSRAVSSVHTGDMPPGSPLPARCRELLRLFYVFAVTRYFGPEEVGLLGEKRRGDPLQEDFTLGFSHHPLQCYLATDECKCFGLQTPQHQLYLLMPNSVPTFALRSMATRTLSALTSSTAFRRC</sequence>
<evidence type="ECO:0000259" key="7">
    <source>
        <dbReference type="Pfam" id="PF19038"/>
    </source>
</evidence>
<keyword evidence="4" id="KW-0206">Cytoskeleton</keyword>
<keyword evidence="3" id="KW-0963">Cytoplasm</keyword>
<dbReference type="GO" id="GO:0016192">
    <property type="term" value="P:vesicle-mediated transport"/>
    <property type="evidence" value="ECO:0007669"/>
    <property type="project" value="InterPro"/>
</dbReference>
<evidence type="ECO:0000259" key="6">
    <source>
        <dbReference type="Pfam" id="PF19037"/>
    </source>
</evidence>
<accession>A0AAD7W2Q9</accession>
<evidence type="ECO:0000313" key="9">
    <source>
        <dbReference type="Proteomes" id="UP001221898"/>
    </source>
</evidence>
<dbReference type="PANTHER" id="PTHR13559:SF1">
    <property type="entry name" value="PROTEIN FUZZY HOMOLOG"/>
    <property type="match status" value="1"/>
</dbReference>
<evidence type="ECO:0000313" key="8">
    <source>
        <dbReference type="EMBL" id="KAJ8377989.1"/>
    </source>
</evidence>
<comment type="caution">
    <text evidence="8">The sequence shown here is derived from an EMBL/GenBank/DDBJ whole genome shotgun (WGS) entry which is preliminary data.</text>
</comment>
<dbReference type="InterPro" id="IPR043972">
    <property type="entry name" value="FUZ/MON1/HPS1_longin_1"/>
</dbReference>
<dbReference type="PANTHER" id="PTHR13559">
    <property type="entry name" value="INTRACELLULAR TRAFFIC PROTEIN-RELATED"/>
    <property type="match status" value="1"/>
</dbReference>
<dbReference type="InterPro" id="IPR043970">
    <property type="entry name" value="FUZ/MON1/HPS1_longin_3"/>
</dbReference>
<gene>
    <name evidence="8" type="ORF">AAFF_G00249260</name>
</gene>
<feature type="domain" description="FUZ/MON1/HPS1 second Longin" evidence="6">
    <location>
        <begin position="171"/>
        <end position="263"/>
    </location>
</feature>
<protein>
    <recommendedName>
        <fullName evidence="10">Fuzzy planar cell polarity protein</fullName>
    </recommendedName>
</protein>
<evidence type="ECO:0000256" key="1">
    <source>
        <dbReference type="ARBA" id="ARBA00004245"/>
    </source>
</evidence>
<feature type="domain" description="FUZ/MON1/HPS1 third Longin" evidence="7">
    <location>
        <begin position="291"/>
        <end position="416"/>
    </location>
</feature>
<organism evidence="8 9">
    <name type="scientific">Aldrovandia affinis</name>
    <dbReference type="NCBI Taxonomy" id="143900"/>
    <lineage>
        <taxon>Eukaryota</taxon>
        <taxon>Metazoa</taxon>
        <taxon>Chordata</taxon>
        <taxon>Craniata</taxon>
        <taxon>Vertebrata</taxon>
        <taxon>Euteleostomi</taxon>
        <taxon>Actinopterygii</taxon>
        <taxon>Neopterygii</taxon>
        <taxon>Teleostei</taxon>
        <taxon>Notacanthiformes</taxon>
        <taxon>Halosauridae</taxon>
        <taxon>Aldrovandia</taxon>
    </lineage>
</organism>
<proteinExistence type="inferred from homology"/>
<evidence type="ECO:0000259" key="5">
    <source>
        <dbReference type="Pfam" id="PF19036"/>
    </source>
</evidence>
<evidence type="ECO:0000256" key="3">
    <source>
        <dbReference type="ARBA" id="ARBA00022490"/>
    </source>
</evidence>
<keyword evidence="9" id="KW-1185">Reference proteome</keyword>
<comment type="subcellular location">
    <subcellularLocation>
        <location evidence="1">Cytoplasm</location>
        <location evidence="1">Cytoskeleton</location>
    </subcellularLocation>
</comment>
<dbReference type="Pfam" id="PF19038">
    <property type="entry name" value="Fuz_longin_3"/>
    <property type="match status" value="1"/>
</dbReference>
<evidence type="ECO:0008006" key="10">
    <source>
        <dbReference type="Google" id="ProtNLM"/>
    </source>
</evidence>
<dbReference type="InterPro" id="IPR043971">
    <property type="entry name" value="FUZ/MON1/HPS1_longin_2"/>
</dbReference>
<feature type="domain" description="FUZ/MON1/HPS1 first Longin" evidence="5">
    <location>
        <begin position="8"/>
        <end position="130"/>
    </location>
</feature>
<evidence type="ECO:0000256" key="2">
    <source>
        <dbReference type="ARBA" id="ARBA00008550"/>
    </source>
</evidence>
<dbReference type="GO" id="GO:0005856">
    <property type="term" value="C:cytoskeleton"/>
    <property type="evidence" value="ECO:0007669"/>
    <property type="project" value="UniProtKB-SubCell"/>
</dbReference>
<evidence type="ECO:0000256" key="4">
    <source>
        <dbReference type="ARBA" id="ARBA00023212"/>
    </source>
</evidence>
<dbReference type="Pfam" id="PF19037">
    <property type="entry name" value="Fuz_longin_2"/>
    <property type="match status" value="1"/>
</dbReference>
<dbReference type="EMBL" id="JAINUG010000334">
    <property type="protein sequence ID" value="KAJ8377989.1"/>
    <property type="molecule type" value="Genomic_DNA"/>
</dbReference>
<reference evidence="8" key="1">
    <citation type="journal article" date="2023" name="Science">
        <title>Genome structures resolve the early diversification of teleost fishes.</title>
        <authorList>
            <person name="Parey E."/>
            <person name="Louis A."/>
            <person name="Montfort J."/>
            <person name="Bouchez O."/>
            <person name="Roques C."/>
            <person name="Iampietro C."/>
            <person name="Lluch J."/>
            <person name="Castinel A."/>
            <person name="Donnadieu C."/>
            <person name="Desvignes T."/>
            <person name="Floi Bucao C."/>
            <person name="Jouanno E."/>
            <person name="Wen M."/>
            <person name="Mejri S."/>
            <person name="Dirks R."/>
            <person name="Jansen H."/>
            <person name="Henkel C."/>
            <person name="Chen W.J."/>
            <person name="Zahm M."/>
            <person name="Cabau C."/>
            <person name="Klopp C."/>
            <person name="Thompson A.W."/>
            <person name="Robinson-Rechavi M."/>
            <person name="Braasch I."/>
            <person name="Lecointre G."/>
            <person name="Bobe J."/>
            <person name="Postlethwait J.H."/>
            <person name="Berthelot C."/>
            <person name="Roest Crollius H."/>
            <person name="Guiguen Y."/>
        </authorList>
    </citation>
    <scope>NUCLEOTIDE SEQUENCE</scope>
    <source>
        <strain evidence="8">NC1722</strain>
    </source>
</reference>
<dbReference type="Proteomes" id="UP001221898">
    <property type="component" value="Unassembled WGS sequence"/>
</dbReference>
<dbReference type="AlphaFoldDB" id="A0AAD7W2Q9"/>
<dbReference type="GO" id="GO:1905515">
    <property type="term" value="P:non-motile cilium assembly"/>
    <property type="evidence" value="ECO:0007669"/>
    <property type="project" value="TreeGrafter"/>
</dbReference>